<evidence type="ECO:0000256" key="4">
    <source>
        <dbReference type="ARBA" id="ARBA00022723"/>
    </source>
</evidence>
<dbReference type="InterPro" id="IPR013650">
    <property type="entry name" value="ATP-grasp_succ-CoA_synth-type"/>
</dbReference>
<comment type="catalytic activity">
    <reaction evidence="10">
        <text>succinate + ATP + CoA = succinyl-CoA + ADP + phosphate</text>
        <dbReference type="Rhea" id="RHEA:17661"/>
        <dbReference type="ChEBI" id="CHEBI:30031"/>
        <dbReference type="ChEBI" id="CHEBI:30616"/>
        <dbReference type="ChEBI" id="CHEBI:43474"/>
        <dbReference type="ChEBI" id="CHEBI:57287"/>
        <dbReference type="ChEBI" id="CHEBI:57292"/>
        <dbReference type="ChEBI" id="CHEBI:456216"/>
        <dbReference type="EC" id="6.2.1.5"/>
    </reaction>
</comment>
<dbReference type="GO" id="GO:0004775">
    <property type="term" value="F:succinate-CoA ligase (ADP-forming) activity"/>
    <property type="evidence" value="ECO:0007669"/>
    <property type="project" value="UniProtKB-UniRule"/>
</dbReference>
<dbReference type="UniPathway" id="UPA00223">
    <property type="reaction ID" value="UER00999"/>
</dbReference>
<comment type="caution">
    <text evidence="10">Lacks conserved residue(s) required for the propagation of feature annotation.</text>
</comment>
<dbReference type="InterPro" id="IPR005809">
    <property type="entry name" value="Succ_CoA_ligase-like_bsu"/>
</dbReference>
<dbReference type="HAMAP" id="MF_00558">
    <property type="entry name" value="Succ_CoA_beta"/>
    <property type="match status" value="1"/>
</dbReference>
<dbReference type="AlphaFoldDB" id="A0A842HTI4"/>
<keyword evidence="3 10" id="KW-0436">Ligase</keyword>
<dbReference type="GO" id="GO:0005829">
    <property type="term" value="C:cytosol"/>
    <property type="evidence" value="ECO:0007669"/>
    <property type="project" value="TreeGrafter"/>
</dbReference>
<dbReference type="SUPFAM" id="SSF56059">
    <property type="entry name" value="Glutathione synthetase ATP-binding domain-like"/>
    <property type="match status" value="1"/>
</dbReference>
<feature type="binding site" evidence="10">
    <location>
        <position position="223"/>
    </location>
    <ligand>
        <name>Mg(2+)</name>
        <dbReference type="ChEBI" id="CHEBI:18420"/>
    </ligand>
</feature>
<dbReference type="EMBL" id="JACJVJ010000001">
    <property type="protein sequence ID" value="MBC2776396.1"/>
    <property type="molecule type" value="Genomic_DNA"/>
</dbReference>
<evidence type="ECO:0000256" key="7">
    <source>
        <dbReference type="ARBA" id="ARBA00022842"/>
    </source>
</evidence>
<feature type="binding site" evidence="10">
    <location>
        <position position="274"/>
    </location>
    <ligand>
        <name>substrate</name>
        <note>ligand shared with subunit alpha</note>
    </ligand>
</feature>
<feature type="binding site" evidence="10">
    <location>
        <position position="112"/>
    </location>
    <ligand>
        <name>ATP</name>
        <dbReference type="ChEBI" id="CHEBI:30616"/>
    </ligand>
</feature>
<feature type="binding site" evidence="10">
    <location>
        <begin position="331"/>
        <end position="333"/>
    </location>
    <ligand>
        <name>substrate</name>
        <note>ligand shared with subunit alpha</note>
    </ligand>
</feature>
<keyword evidence="6 10" id="KW-0067">ATP-binding</keyword>
<organism evidence="12 13">
    <name type="scientific">Parasphingopyxis marina</name>
    <dbReference type="NCBI Taxonomy" id="2761622"/>
    <lineage>
        <taxon>Bacteria</taxon>
        <taxon>Pseudomonadati</taxon>
        <taxon>Pseudomonadota</taxon>
        <taxon>Alphaproteobacteria</taxon>
        <taxon>Sphingomonadales</taxon>
        <taxon>Sphingomonadaceae</taxon>
        <taxon>Parasphingopyxis</taxon>
    </lineage>
</organism>
<keyword evidence="4 10" id="KW-0479">Metal-binding</keyword>
<dbReference type="Pfam" id="PF08442">
    <property type="entry name" value="ATP-grasp_2"/>
    <property type="match status" value="1"/>
</dbReference>
<accession>A0A842HTI4</accession>
<dbReference type="GO" id="GO:0006099">
    <property type="term" value="P:tricarboxylic acid cycle"/>
    <property type="evidence" value="ECO:0007669"/>
    <property type="project" value="UniProtKB-UniRule"/>
</dbReference>
<dbReference type="EC" id="6.2.1.5" evidence="10"/>
<dbReference type="NCBIfam" id="NF001913">
    <property type="entry name" value="PRK00696.1"/>
    <property type="match status" value="1"/>
</dbReference>
<comment type="similarity">
    <text evidence="1 10">Belongs to the succinate/malate CoA ligase beta subunit family.</text>
</comment>
<dbReference type="RefSeq" id="WP_185799681.1">
    <property type="nucleotide sequence ID" value="NZ_JACJVJ010000001.1"/>
</dbReference>
<evidence type="ECO:0000256" key="10">
    <source>
        <dbReference type="HAMAP-Rule" id="MF_00558"/>
    </source>
</evidence>
<dbReference type="InterPro" id="IPR017866">
    <property type="entry name" value="Succ-CoA_synthase_bsu_CS"/>
</dbReference>
<dbReference type="PROSITE" id="PS50975">
    <property type="entry name" value="ATP_GRASP"/>
    <property type="match status" value="1"/>
</dbReference>
<dbReference type="FunFam" id="3.30.1490.20:FF:000002">
    <property type="entry name" value="Succinate--CoA ligase [ADP-forming] subunit beta"/>
    <property type="match status" value="1"/>
</dbReference>
<dbReference type="Pfam" id="PF00549">
    <property type="entry name" value="Ligase_CoA"/>
    <property type="match status" value="1"/>
</dbReference>
<dbReference type="GO" id="GO:0006104">
    <property type="term" value="P:succinyl-CoA metabolic process"/>
    <property type="evidence" value="ECO:0007669"/>
    <property type="project" value="TreeGrafter"/>
</dbReference>
<dbReference type="InterPro" id="IPR011761">
    <property type="entry name" value="ATP-grasp"/>
</dbReference>
<comment type="pathway">
    <text evidence="9">One-carbon metabolism; formaldehyde assimilation via serine pathway.</text>
</comment>
<evidence type="ECO:0000256" key="9">
    <source>
        <dbReference type="ARBA" id="ARBA00060690"/>
    </source>
</evidence>
<dbReference type="GO" id="GO:0050074">
    <property type="term" value="F:malate-CoA ligase activity"/>
    <property type="evidence" value="ECO:0007669"/>
    <property type="project" value="UniProtKB-EC"/>
</dbReference>
<dbReference type="PANTHER" id="PTHR11815:SF10">
    <property type="entry name" value="SUCCINATE--COA LIGASE [GDP-FORMING] SUBUNIT BETA, MITOCHONDRIAL"/>
    <property type="match status" value="1"/>
</dbReference>
<evidence type="ECO:0000259" key="11">
    <source>
        <dbReference type="PROSITE" id="PS50975"/>
    </source>
</evidence>
<reference evidence="12 13" key="1">
    <citation type="submission" date="2020-08" db="EMBL/GenBank/DDBJ databases">
        <title>Draft genome sequence of Parasphingopyxis sp. GrpM-11.</title>
        <authorList>
            <person name="Oh J."/>
            <person name="Roh D.-H."/>
        </authorList>
    </citation>
    <scope>NUCLEOTIDE SEQUENCE [LARGE SCALE GENOMIC DNA]</scope>
    <source>
        <strain evidence="12 13">GrpM-11</strain>
    </source>
</reference>
<comment type="caution">
    <text evidence="12">The sequence shown here is derived from an EMBL/GenBank/DDBJ whole genome shotgun (WGS) entry which is preliminary data.</text>
</comment>
<comment type="subunit">
    <text evidence="10">Heterotetramer of two alpha and two beta subunits.</text>
</comment>
<comment type="catalytic activity">
    <reaction evidence="10">
        <text>GTP + succinate + CoA = succinyl-CoA + GDP + phosphate</text>
        <dbReference type="Rhea" id="RHEA:22120"/>
        <dbReference type="ChEBI" id="CHEBI:30031"/>
        <dbReference type="ChEBI" id="CHEBI:37565"/>
        <dbReference type="ChEBI" id="CHEBI:43474"/>
        <dbReference type="ChEBI" id="CHEBI:57287"/>
        <dbReference type="ChEBI" id="CHEBI:57292"/>
        <dbReference type="ChEBI" id="CHEBI:58189"/>
    </reaction>
</comment>
<keyword evidence="13" id="KW-1185">Reference proteome</keyword>
<comment type="function">
    <text evidence="10">Succinyl-CoA synthetase functions in the citric acid cycle (TCA), coupling the hydrolysis of succinyl-CoA to the synthesis of either ATP or GTP and thus represents the only step of substrate-level phosphorylation in the TCA. The beta subunit provides nucleotide specificity of the enzyme and binds the substrate succinate, while the binding sites for coenzyme A and phosphate are found in the alpha subunit.</text>
</comment>
<dbReference type="InterPro" id="IPR005811">
    <property type="entry name" value="SUCC_ACL_C"/>
</dbReference>
<feature type="binding site" evidence="10">
    <location>
        <position position="117"/>
    </location>
    <ligand>
        <name>ATP</name>
        <dbReference type="ChEBI" id="CHEBI:30616"/>
    </ligand>
</feature>
<dbReference type="NCBIfam" id="TIGR01016">
    <property type="entry name" value="sucCoAbeta"/>
    <property type="match status" value="1"/>
</dbReference>
<dbReference type="PIRSF" id="PIRSF001554">
    <property type="entry name" value="SucCS_beta"/>
    <property type="match status" value="1"/>
</dbReference>
<keyword evidence="7 10" id="KW-0460">Magnesium</keyword>
<dbReference type="GO" id="GO:0000287">
    <property type="term" value="F:magnesium ion binding"/>
    <property type="evidence" value="ECO:0007669"/>
    <property type="project" value="UniProtKB-UniRule"/>
</dbReference>
<dbReference type="GO" id="GO:0042709">
    <property type="term" value="C:succinate-CoA ligase complex"/>
    <property type="evidence" value="ECO:0007669"/>
    <property type="project" value="TreeGrafter"/>
</dbReference>
<gene>
    <name evidence="10 12" type="primary">sucC</name>
    <name evidence="12" type="ORF">H6P80_02060</name>
</gene>
<evidence type="ECO:0000256" key="3">
    <source>
        <dbReference type="ARBA" id="ARBA00022598"/>
    </source>
</evidence>
<proteinExistence type="inferred from homology"/>
<protein>
    <recommendedName>
        <fullName evidence="10">Succinate--CoA ligase [ADP-forming] subunit beta</fullName>
        <ecNumber evidence="10">6.2.1.5</ecNumber>
    </recommendedName>
    <alternativeName>
        <fullName evidence="10">Succinyl-CoA synthetase subunit beta</fullName>
        <shortName evidence="10">SCS-beta</shortName>
    </alternativeName>
</protein>
<dbReference type="InterPro" id="IPR016102">
    <property type="entry name" value="Succinyl-CoA_synth-like"/>
</dbReference>
<dbReference type="FunFam" id="3.40.50.261:FF:000001">
    <property type="entry name" value="Succinate--CoA ligase [ADP-forming] subunit beta"/>
    <property type="match status" value="1"/>
</dbReference>
<feature type="binding site" evidence="10">
    <location>
        <begin position="53"/>
        <end position="55"/>
    </location>
    <ligand>
        <name>ATP</name>
        <dbReference type="ChEBI" id="CHEBI:30616"/>
    </ligand>
</feature>
<dbReference type="SUPFAM" id="SSF52210">
    <property type="entry name" value="Succinyl-CoA synthetase domains"/>
    <property type="match status" value="1"/>
</dbReference>
<comment type="catalytic activity">
    <reaction evidence="8">
        <text>(S)-malate + ATP + CoA = (S)-malyl-CoA + ADP + phosphate</text>
        <dbReference type="Rhea" id="RHEA:26193"/>
        <dbReference type="ChEBI" id="CHEBI:15589"/>
        <dbReference type="ChEBI" id="CHEBI:30616"/>
        <dbReference type="ChEBI" id="CHEBI:43474"/>
        <dbReference type="ChEBI" id="CHEBI:57287"/>
        <dbReference type="ChEBI" id="CHEBI:57317"/>
        <dbReference type="ChEBI" id="CHEBI:456216"/>
        <dbReference type="EC" id="6.2.1.9"/>
    </reaction>
</comment>
<evidence type="ECO:0000256" key="1">
    <source>
        <dbReference type="ARBA" id="ARBA00009182"/>
    </source>
</evidence>
<feature type="domain" description="ATP-grasp" evidence="11">
    <location>
        <begin position="9"/>
        <end position="254"/>
    </location>
</feature>
<evidence type="ECO:0000256" key="5">
    <source>
        <dbReference type="ARBA" id="ARBA00022741"/>
    </source>
</evidence>
<dbReference type="FunFam" id="3.30.470.20:FF:000002">
    <property type="entry name" value="Succinate--CoA ligase [ADP-forming] subunit beta"/>
    <property type="match status" value="1"/>
</dbReference>
<name>A0A842HTI4_9SPHN</name>
<dbReference type="PANTHER" id="PTHR11815">
    <property type="entry name" value="SUCCINYL-COA SYNTHETASE BETA CHAIN"/>
    <property type="match status" value="1"/>
</dbReference>
<comment type="cofactor">
    <cofactor evidence="10">
        <name>Mg(2+)</name>
        <dbReference type="ChEBI" id="CHEBI:18420"/>
    </cofactor>
    <text evidence="10">Binds 1 Mg(2+) ion per subunit.</text>
</comment>
<sequence>MNIHEYQAKELLAKFGVGVPTGYAAENVDDAVAAAEKLPGPLYVVKAQIHAGGRGKGKFKELGPDAKGGVRLAKSVDDVRADAQEMLHNTLVTVQTGEAGKEVNRLYVTDGVDIKEEYYLAMLVDRASGRVAMVVSTEGGMDIETVAHDTPEKIATITIDPLAGFTEADGRKAAEALALDGDLAQACVDLTGRLYEAFTKLDCEMLEINPLVETDDGQLLVLDTKMSFDGNAEFRHPDWAALRDESEEDPMELEASKHDLAYIKLDGNIGCMVNGAGLAMATMDIIKLNGAFPANFLDVGGGATKEKVTAAFKIILSDPAVEGILVNIFGGIMRCDIIADGIVAAAKEVELDVPLVVRLEGTNVAQGKEILANSGLPIVSADDLGDAARKIVAEVKK</sequence>
<dbReference type="Gene3D" id="3.30.1490.20">
    <property type="entry name" value="ATP-grasp fold, A domain"/>
    <property type="match status" value="1"/>
</dbReference>
<keyword evidence="2 10" id="KW-0816">Tricarboxylic acid cycle</keyword>
<feature type="binding site" evidence="10">
    <location>
        <position position="209"/>
    </location>
    <ligand>
        <name>Mg(2+)</name>
        <dbReference type="ChEBI" id="CHEBI:18420"/>
    </ligand>
</feature>
<evidence type="ECO:0000256" key="2">
    <source>
        <dbReference type="ARBA" id="ARBA00022532"/>
    </source>
</evidence>
<evidence type="ECO:0000256" key="8">
    <source>
        <dbReference type="ARBA" id="ARBA00052241"/>
    </source>
</evidence>
<dbReference type="Gene3D" id="3.40.50.261">
    <property type="entry name" value="Succinyl-CoA synthetase domains"/>
    <property type="match status" value="1"/>
</dbReference>
<comment type="pathway">
    <text evidence="10">Carbohydrate metabolism; tricarboxylic acid cycle; succinate from succinyl-CoA (ligase route): step 1/1.</text>
</comment>
<dbReference type="Gene3D" id="3.30.470.20">
    <property type="entry name" value="ATP-grasp fold, B domain"/>
    <property type="match status" value="1"/>
</dbReference>
<evidence type="ECO:0000256" key="6">
    <source>
        <dbReference type="ARBA" id="ARBA00022840"/>
    </source>
</evidence>
<dbReference type="GO" id="GO:0005524">
    <property type="term" value="F:ATP binding"/>
    <property type="evidence" value="ECO:0007669"/>
    <property type="project" value="UniProtKB-UniRule"/>
</dbReference>
<dbReference type="InterPro" id="IPR013815">
    <property type="entry name" value="ATP_grasp_subdomain_1"/>
</dbReference>
<keyword evidence="5 10" id="KW-0547">Nucleotide-binding</keyword>
<evidence type="ECO:0000313" key="12">
    <source>
        <dbReference type="EMBL" id="MBC2776396.1"/>
    </source>
</evidence>
<dbReference type="PROSITE" id="PS01217">
    <property type="entry name" value="SUCCINYL_COA_LIG_3"/>
    <property type="match status" value="1"/>
</dbReference>
<evidence type="ECO:0000313" key="13">
    <source>
        <dbReference type="Proteomes" id="UP000564378"/>
    </source>
</evidence>
<feature type="binding site" evidence="10">
    <location>
        <position position="46"/>
    </location>
    <ligand>
        <name>ATP</name>
        <dbReference type="ChEBI" id="CHEBI:30616"/>
    </ligand>
</feature>
<dbReference type="Proteomes" id="UP000564378">
    <property type="component" value="Unassembled WGS sequence"/>
</dbReference>